<protein>
    <submittedName>
        <fullName evidence="1">Uncharacterized protein</fullName>
    </submittedName>
</protein>
<reference evidence="1" key="1">
    <citation type="submission" date="2013-03" db="EMBL/GenBank/DDBJ databases">
        <authorList>
            <person name="Ballestriero F."/>
        </authorList>
    </citation>
    <scope>NUCLEOTIDE SEQUENCE</scope>
</reference>
<accession>S4W8X9</accession>
<evidence type="ECO:0000313" key="1">
    <source>
        <dbReference type="EMBL" id="AGO87455.1"/>
    </source>
</evidence>
<sequence>MPGGALNHRSRTDFAQVIENAPWMFQAAKMMTGSIADLNADRLRNKN</sequence>
<organism evidence="1">
    <name type="scientific">uncultured bacterium B19D1_C12D4_E9D6</name>
    <dbReference type="NCBI Taxonomy" id="1329637"/>
    <lineage>
        <taxon>Bacteria</taxon>
        <taxon>environmental samples</taxon>
    </lineage>
</organism>
<dbReference type="EMBL" id="KC810034">
    <property type="protein sequence ID" value="AGO87455.1"/>
    <property type="molecule type" value="Genomic_DNA"/>
</dbReference>
<proteinExistence type="predicted"/>
<name>S4W8X9_9BACT</name>
<dbReference type="AlphaFoldDB" id="S4W8X9"/>